<organism evidence="2 3">
    <name type="scientific">Algoriphagus aquaeductus</name>
    <dbReference type="NCBI Taxonomy" id="475299"/>
    <lineage>
        <taxon>Bacteria</taxon>
        <taxon>Pseudomonadati</taxon>
        <taxon>Bacteroidota</taxon>
        <taxon>Cytophagia</taxon>
        <taxon>Cytophagales</taxon>
        <taxon>Cyclobacteriaceae</taxon>
        <taxon>Algoriphagus</taxon>
    </lineage>
</organism>
<dbReference type="AlphaFoldDB" id="A0A326S044"/>
<dbReference type="Proteomes" id="UP000248917">
    <property type="component" value="Unassembled WGS sequence"/>
</dbReference>
<comment type="caution">
    <text evidence="2">The sequence shown here is derived from an EMBL/GenBank/DDBJ whole genome shotgun (WGS) entry which is preliminary data.</text>
</comment>
<feature type="transmembrane region" description="Helical" evidence="1">
    <location>
        <begin position="343"/>
        <end position="367"/>
    </location>
</feature>
<dbReference type="EMBL" id="QKTX01000001">
    <property type="protein sequence ID" value="PZV87270.1"/>
    <property type="molecule type" value="Genomic_DNA"/>
</dbReference>
<reference evidence="2 3" key="1">
    <citation type="submission" date="2018-06" db="EMBL/GenBank/DDBJ databases">
        <title>Genomic Encyclopedia of Archaeal and Bacterial Type Strains, Phase II (KMG-II): from individual species to whole genera.</title>
        <authorList>
            <person name="Goeker M."/>
        </authorList>
    </citation>
    <scope>NUCLEOTIDE SEQUENCE [LARGE SCALE GENOMIC DNA]</scope>
    <source>
        <strain evidence="2 3">T4</strain>
    </source>
</reference>
<keyword evidence="1" id="KW-1133">Transmembrane helix</keyword>
<proteinExistence type="predicted"/>
<evidence type="ECO:0000313" key="3">
    <source>
        <dbReference type="Proteomes" id="UP000248917"/>
    </source>
</evidence>
<accession>A0A326S044</accession>
<gene>
    <name evidence="2" type="ORF">CLV31_101142</name>
</gene>
<evidence type="ECO:0000256" key="1">
    <source>
        <dbReference type="SAM" id="Phobius"/>
    </source>
</evidence>
<keyword evidence="1" id="KW-0472">Membrane</keyword>
<keyword evidence="3" id="KW-1185">Reference proteome</keyword>
<evidence type="ECO:0008006" key="4">
    <source>
        <dbReference type="Google" id="ProtNLM"/>
    </source>
</evidence>
<protein>
    <recommendedName>
        <fullName evidence="4">Glycosyl hydrolase family 18 (Putative chitinase)</fullName>
    </recommendedName>
</protein>
<name>A0A326S044_9BACT</name>
<keyword evidence="1" id="KW-0812">Transmembrane</keyword>
<sequence>MKNHTQISFTQQLRNFKKIILPILLIMSLPALGQKPKLSFFTELPSVELEALFADSTVISDLHAMEAEIRMGILDFSPERVRVVQQLNREGIPVVGWLLLPKEEGYWFNMENGADALQRYEDFQEWTLANNLQWAGVGIDLEPSMEDIVLMTNNPRAAMKKAFGRLFDSSRIEKGTADYQKVISRIKSDGYALESYILPFLFDEREANSRVFQRVTGILDIPSDLEIPMLYSSFYGPNGAAFIPLYGKGLKAVAIGSTGGGVEIEGMTQIPPTLSWEDLERDIILAGNVVEQVHIFCLESSVERGYLPKIKDIDYSQPTPDLSANITQLDQTRSKIQWVLTLLNYPILLSIIALLILALILGFLVWLTKKAIQLFKTNQHLDDLVN</sequence>
<evidence type="ECO:0000313" key="2">
    <source>
        <dbReference type="EMBL" id="PZV87270.1"/>
    </source>
</evidence>